<sequence length="80" mass="8400">MTEERPPGEDPAEPDPAEIDPAAIDPAETDPAREVSPIGKWMVFLVCAVATAVLVALVCFAISLPACEDPPNSWTPCIGP</sequence>
<accession>A0ABV8XY26</accession>
<keyword evidence="4" id="KW-1185">Reference proteome</keyword>
<evidence type="ECO:0000256" key="2">
    <source>
        <dbReference type="SAM" id="Phobius"/>
    </source>
</evidence>
<evidence type="ECO:0000313" key="3">
    <source>
        <dbReference type="EMBL" id="MFC4428473.1"/>
    </source>
</evidence>
<organism evidence="3 4">
    <name type="scientific">Citricoccus alkalitolerans</name>
    <dbReference type="NCBI Taxonomy" id="246603"/>
    <lineage>
        <taxon>Bacteria</taxon>
        <taxon>Bacillati</taxon>
        <taxon>Actinomycetota</taxon>
        <taxon>Actinomycetes</taxon>
        <taxon>Micrococcales</taxon>
        <taxon>Micrococcaceae</taxon>
        <taxon>Citricoccus</taxon>
    </lineage>
</organism>
<feature type="transmembrane region" description="Helical" evidence="2">
    <location>
        <begin position="41"/>
        <end position="64"/>
    </location>
</feature>
<proteinExistence type="predicted"/>
<reference evidence="4" key="1">
    <citation type="journal article" date="2019" name="Int. J. Syst. Evol. Microbiol.">
        <title>The Global Catalogue of Microorganisms (GCM) 10K type strain sequencing project: providing services to taxonomists for standard genome sequencing and annotation.</title>
        <authorList>
            <consortium name="The Broad Institute Genomics Platform"/>
            <consortium name="The Broad Institute Genome Sequencing Center for Infectious Disease"/>
            <person name="Wu L."/>
            <person name="Ma J."/>
        </authorList>
    </citation>
    <scope>NUCLEOTIDE SEQUENCE [LARGE SCALE GENOMIC DNA]</scope>
    <source>
        <strain evidence="4">CGMCC 1.12125</strain>
    </source>
</reference>
<evidence type="ECO:0000313" key="4">
    <source>
        <dbReference type="Proteomes" id="UP001595965"/>
    </source>
</evidence>
<keyword evidence="2" id="KW-1133">Transmembrane helix</keyword>
<feature type="region of interest" description="Disordered" evidence="1">
    <location>
        <begin position="1"/>
        <end position="32"/>
    </location>
</feature>
<dbReference type="Proteomes" id="UP001595965">
    <property type="component" value="Unassembled WGS sequence"/>
</dbReference>
<keyword evidence="2" id="KW-0812">Transmembrane</keyword>
<name>A0ABV8XY26_9MICC</name>
<dbReference type="RefSeq" id="WP_344230014.1">
    <property type="nucleotide sequence ID" value="NZ_BAAALH010000002.1"/>
</dbReference>
<evidence type="ECO:0000256" key="1">
    <source>
        <dbReference type="SAM" id="MobiDB-lite"/>
    </source>
</evidence>
<keyword evidence="2" id="KW-0472">Membrane</keyword>
<comment type="caution">
    <text evidence="3">The sequence shown here is derived from an EMBL/GenBank/DDBJ whole genome shotgun (WGS) entry which is preliminary data.</text>
</comment>
<dbReference type="EMBL" id="JBHSEN010000001">
    <property type="protein sequence ID" value="MFC4428473.1"/>
    <property type="molecule type" value="Genomic_DNA"/>
</dbReference>
<gene>
    <name evidence="3" type="ORF">ACFO0K_02125</name>
</gene>
<protein>
    <submittedName>
        <fullName evidence="3">Uncharacterized protein</fullName>
    </submittedName>
</protein>